<evidence type="ECO:0000256" key="10">
    <source>
        <dbReference type="ARBA" id="ARBA00023316"/>
    </source>
</evidence>
<dbReference type="RefSeq" id="WP_186888045.1">
    <property type="nucleotide sequence ID" value="NZ_JACONZ010000003.1"/>
</dbReference>
<keyword evidence="9" id="KW-0472">Membrane</keyword>
<keyword evidence="4" id="KW-1003">Cell membrane</keyword>
<dbReference type="GO" id="GO:0009252">
    <property type="term" value="P:peptidoglycan biosynthetic process"/>
    <property type="evidence" value="ECO:0007669"/>
    <property type="project" value="UniProtKB-KW"/>
</dbReference>
<keyword evidence="7" id="KW-0573">Peptidoglycan synthesis</keyword>
<evidence type="ECO:0000256" key="2">
    <source>
        <dbReference type="ARBA" id="ARBA00004236"/>
    </source>
</evidence>
<dbReference type="InterPro" id="IPR001460">
    <property type="entry name" value="PCN-bd_Tpept"/>
</dbReference>
<dbReference type="Pfam" id="PF03717">
    <property type="entry name" value="PBP_dimer"/>
    <property type="match status" value="1"/>
</dbReference>
<dbReference type="PANTHER" id="PTHR30627:SF2">
    <property type="entry name" value="PEPTIDOGLYCAN D,D-TRANSPEPTIDASE MRDA"/>
    <property type="match status" value="1"/>
</dbReference>
<accession>A0A923L1A8</accession>
<dbReference type="GO" id="GO:0008658">
    <property type="term" value="F:penicillin binding"/>
    <property type="evidence" value="ECO:0007669"/>
    <property type="project" value="InterPro"/>
</dbReference>
<feature type="domain" description="Penicillin-binding protein transpeptidase" evidence="11">
    <location>
        <begin position="341"/>
        <end position="654"/>
    </location>
</feature>
<dbReference type="GO" id="GO:0071555">
    <property type="term" value="P:cell wall organization"/>
    <property type="evidence" value="ECO:0007669"/>
    <property type="project" value="UniProtKB-KW"/>
</dbReference>
<evidence type="ECO:0000256" key="3">
    <source>
        <dbReference type="ARBA" id="ARBA00007171"/>
    </source>
</evidence>
<evidence type="ECO:0000256" key="1">
    <source>
        <dbReference type="ARBA" id="ARBA00004167"/>
    </source>
</evidence>
<dbReference type="InterPro" id="IPR036138">
    <property type="entry name" value="PBP_dimer_sf"/>
</dbReference>
<dbReference type="InterPro" id="IPR005311">
    <property type="entry name" value="PBP_dimer"/>
</dbReference>
<evidence type="ECO:0000256" key="4">
    <source>
        <dbReference type="ARBA" id="ARBA00022475"/>
    </source>
</evidence>
<protein>
    <submittedName>
        <fullName evidence="13">Peptidase</fullName>
    </submittedName>
</protein>
<evidence type="ECO:0000256" key="6">
    <source>
        <dbReference type="ARBA" id="ARBA00022960"/>
    </source>
</evidence>
<keyword evidence="10" id="KW-0961">Cell wall biogenesis/degradation</keyword>
<evidence type="ECO:0000256" key="9">
    <source>
        <dbReference type="ARBA" id="ARBA00023136"/>
    </source>
</evidence>
<evidence type="ECO:0000313" key="13">
    <source>
        <dbReference type="EMBL" id="MBC5581677.1"/>
    </source>
</evidence>
<gene>
    <name evidence="13" type="ORF">H8S23_09175</name>
</gene>
<evidence type="ECO:0000259" key="12">
    <source>
        <dbReference type="Pfam" id="PF03717"/>
    </source>
</evidence>
<organism evidence="13 14">
    <name type="scientific">Anaerofilum hominis</name>
    <dbReference type="NCBI Taxonomy" id="2763016"/>
    <lineage>
        <taxon>Bacteria</taxon>
        <taxon>Bacillati</taxon>
        <taxon>Bacillota</taxon>
        <taxon>Clostridia</taxon>
        <taxon>Eubacteriales</taxon>
        <taxon>Oscillospiraceae</taxon>
        <taxon>Anaerofilum</taxon>
    </lineage>
</organism>
<keyword evidence="8" id="KW-1133">Transmembrane helix</keyword>
<dbReference type="Gene3D" id="3.40.710.10">
    <property type="entry name" value="DD-peptidase/beta-lactamase superfamily"/>
    <property type="match status" value="1"/>
</dbReference>
<dbReference type="SUPFAM" id="SSF56519">
    <property type="entry name" value="Penicillin binding protein dimerisation domain"/>
    <property type="match status" value="1"/>
</dbReference>
<comment type="similarity">
    <text evidence="3">Belongs to the transpeptidase family.</text>
</comment>
<dbReference type="Gene3D" id="1.10.10.1230">
    <property type="entry name" value="Penicillin-binding protein, N-terminal non-catalytic domain, head sub-domain"/>
    <property type="match status" value="1"/>
</dbReference>
<evidence type="ECO:0000256" key="5">
    <source>
        <dbReference type="ARBA" id="ARBA00022692"/>
    </source>
</evidence>
<dbReference type="SUPFAM" id="SSF56601">
    <property type="entry name" value="beta-lactamase/transpeptidase-like"/>
    <property type="match status" value="1"/>
</dbReference>
<evidence type="ECO:0000313" key="14">
    <source>
        <dbReference type="Proteomes" id="UP000659630"/>
    </source>
</evidence>
<dbReference type="Gene3D" id="3.90.1310.10">
    <property type="entry name" value="Penicillin-binding protein 2a (Domain 2)"/>
    <property type="match status" value="1"/>
</dbReference>
<comment type="caution">
    <text evidence="13">The sequence shown here is derived from an EMBL/GenBank/DDBJ whole genome shotgun (WGS) entry which is preliminary data.</text>
</comment>
<dbReference type="GO" id="GO:0005886">
    <property type="term" value="C:plasma membrane"/>
    <property type="evidence" value="ECO:0007669"/>
    <property type="project" value="UniProtKB-SubCell"/>
</dbReference>
<keyword evidence="6" id="KW-0133">Cell shape</keyword>
<dbReference type="InterPro" id="IPR050515">
    <property type="entry name" value="Beta-lactam/transpept"/>
</dbReference>
<sequence>MKQQGHFKKRAIILLSLVALVFCVFAVKLFQLQIVDGAEYLDQATSTTMITVPLPAARGEIVDRYGRAIATNRAAYNLWLIRALLPDDQLNDTLMRMVDTLSENGEEWNDDAPLTHTAPYEFVEGRDADVARMKTALGLAQYATAQNVYDKMLETYGLADLPQEYQRTLAGIRYQMQHEEYSNVTPFVLATDVSLKTVSTVKENNLDLPGVYVAEGTVRVYTDPTLMPHIVGTIGKIYAEEWESTYKNQKNYKMNDLVGKSGIELAYESTLKGTDGQMQIEITRTGSVVATTVVEPVPGDTVVLTVDKSLQAECQKILENQVVALKAAAAANREGEPEGASLVVLDVKTGGVLAAATYPSYDLNVYQTSAGYNSYLEDPLRPLINRAFTGLYRPGSTFKCAVGASGLLTGTVTPDYTYRCGGVYTYWANSDFRPECTHVHGNENVRTALQDSCNIYFYDLGRRLGLDTFNGMASTLGLGQKTGLEIGESGGNLSTPEYHETMTGEDWQQGNVVQAAIGQMDTQVTPVQLATYGAAIANSGTRYRTHLVAAVRSYNFDELIEETPVTVEAKVEGDPAAVAAAFDEVEQGMLLASKVGTARQFLADYQYHIASKTGTAENGKRDKYGKKEYNATIVAYGPVEEPELAVSAVAEVAGNGYQLARAVRDVFDAYYVDKNQNSAPVASGALLP</sequence>
<reference evidence="13" key="1">
    <citation type="submission" date="2020-08" db="EMBL/GenBank/DDBJ databases">
        <title>Genome public.</title>
        <authorList>
            <person name="Liu C."/>
            <person name="Sun Q."/>
        </authorList>
    </citation>
    <scope>NUCLEOTIDE SEQUENCE</scope>
    <source>
        <strain evidence="13">BX8</strain>
    </source>
</reference>
<dbReference type="Pfam" id="PF00905">
    <property type="entry name" value="Transpeptidase"/>
    <property type="match status" value="1"/>
</dbReference>
<dbReference type="AlphaFoldDB" id="A0A923L1A8"/>
<dbReference type="PANTHER" id="PTHR30627">
    <property type="entry name" value="PEPTIDOGLYCAN D,D-TRANSPEPTIDASE"/>
    <property type="match status" value="1"/>
</dbReference>
<evidence type="ECO:0000256" key="8">
    <source>
        <dbReference type="ARBA" id="ARBA00022989"/>
    </source>
</evidence>
<evidence type="ECO:0000259" key="11">
    <source>
        <dbReference type="Pfam" id="PF00905"/>
    </source>
</evidence>
<feature type="domain" description="Penicillin-binding protein dimerisation" evidence="12">
    <location>
        <begin position="54"/>
        <end position="291"/>
    </location>
</feature>
<comment type="subcellular location">
    <subcellularLocation>
        <location evidence="2">Cell membrane</location>
    </subcellularLocation>
    <subcellularLocation>
        <location evidence="1">Membrane</location>
        <topology evidence="1">Single-pass membrane protein</topology>
    </subcellularLocation>
</comment>
<dbReference type="Proteomes" id="UP000659630">
    <property type="component" value="Unassembled WGS sequence"/>
</dbReference>
<dbReference type="EMBL" id="JACONZ010000003">
    <property type="protein sequence ID" value="MBC5581677.1"/>
    <property type="molecule type" value="Genomic_DNA"/>
</dbReference>
<keyword evidence="5" id="KW-0812">Transmembrane</keyword>
<dbReference type="GO" id="GO:0071972">
    <property type="term" value="F:peptidoglycan L,D-transpeptidase activity"/>
    <property type="evidence" value="ECO:0007669"/>
    <property type="project" value="TreeGrafter"/>
</dbReference>
<name>A0A923L1A8_9FIRM</name>
<evidence type="ECO:0000256" key="7">
    <source>
        <dbReference type="ARBA" id="ARBA00022984"/>
    </source>
</evidence>
<keyword evidence="14" id="KW-1185">Reference proteome</keyword>
<dbReference type="InterPro" id="IPR012338">
    <property type="entry name" value="Beta-lactam/transpept-like"/>
</dbReference>
<proteinExistence type="inferred from homology"/>
<dbReference type="GO" id="GO:0008360">
    <property type="term" value="P:regulation of cell shape"/>
    <property type="evidence" value="ECO:0007669"/>
    <property type="project" value="UniProtKB-KW"/>
</dbReference>